<name>A0A812HLP7_9DINO</name>
<reference evidence="3" key="1">
    <citation type="submission" date="2021-02" db="EMBL/GenBank/DDBJ databases">
        <authorList>
            <person name="Dougan E. K."/>
            <person name="Rhodes N."/>
            <person name="Thang M."/>
            <person name="Chan C."/>
        </authorList>
    </citation>
    <scope>NUCLEOTIDE SEQUENCE</scope>
</reference>
<accession>A0A812HLP7</accession>
<feature type="coiled-coil region" evidence="1">
    <location>
        <begin position="128"/>
        <end position="169"/>
    </location>
</feature>
<feature type="region of interest" description="Disordered" evidence="2">
    <location>
        <begin position="63"/>
        <end position="87"/>
    </location>
</feature>
<feature type="region of interest" description="Disordered" evidence="2">
    <location>
        <begin position="359"/>
        <end position="419"/>
    </location>
</feature>
<dbReference type="OrthoDB" id="446737at2759"/>
<dbReference type="EMBL" id="CAJNDS010000095">
    <property type="protein sequence ID" value="CAE6954324.1"/>
    <property type="molecule type" value="Genomic_DNA"/>
</dbReference>
<feature type="coiled-coil region" evidence="1">
    <location>
        <begin position="195"/>
        <end position="320"/>
    </location>
</feature>
<evidence type="ECO:0000256" key="2">
    <source>
        <dbReference type="SAM" id="MobiDB-lite"/>
    </source>
</evidence>
<keyword evidence="1" id="KW-0175">Coiled coil</keyword>
<evidence type="ECO:0000313" key="4">
    <source>
        <dbReference type="Proteomes" id="UP000604046"/>
    </source>
</evidence>
<evidence type="ECO:0000313" key="3">
    <source>
        <dbReference type="EMBL" id="CAE6954324.1"/>
    </source>
</evidence>
<proteinExistence type="predicted"/>
<evidence type="ECO:0000256" key="1">
    <source>
        <dbReference type="SAM" id="Coils"/>
    </source>
</evidence>
<sequence>MKVQRLTAEIQALQASSSLALRRAERCDAAEAETARLQGEVVHLRTEEKRLRLLEERLEQAQSLMQDKESAERRADHATRRADTAEQRAKTLESHAKSLELQLLTVTTDLEAANLAVQEAHDKTRLQSEELTAELKLTEAARSEMEIKLKEVLQELANTNAGNAALRRKVDADILELNAQLSDSRARCERGDVQLEAEREKSQHATNKALLLEDQVAKMQDREMTSNAEVSGLLEENATLRKDLARANAAREAAEQRVAPLASEASKLKDEKLAAEEEAKSCRLQMEATRMAHYEQDRDVRRLQERAAAQSEELERLQTLIAMGSCADDVASTATSSAQMYLRGPCFRFRDELALVRKETPRSGCPALPPAVTRRLASPRVRESPLALTQARARSGSGSRRPSSFASTATSATPDADEF</sequence>
<organism evidence="3 4">
    <name type="scientific">Symbiodinium natans</name>
    <dbReference type="NCBI Taxonomy" id="878477"/>
    <lineage>
        <taxon>Eukaryota</taxon>
        <taxon>Sar</taxon>
        <taxon>Alveolata</taxon>
        <taxon>Dinophyceae</taxon>
        <taxon>Suessiales</taxon>
        <taxon>Symbiodiniaceae</taxon>
        <taxon>Symbiodinium</taxon>
    </lineage>
</organism>
<feature type="compositionally biased region" description="Low complexity" evidence="2">
    <location>
        <begin position="391"/>
        <end position="419"/>
    </location>
</feature>
<comment type="caution">
    <text evidence="3">The sequence shown here is derived from an EMBL/GenBank/DDBJ whole genome shotgun (WGS) entry which is preliminary data.</text>
</comment>
<gene>
    <name evidence="3" type="ORF">SNAT2548_LOCUS1681</name>
</gene>
<dbReference type="AlphaFoldDB" id="A0A812HLP7"/>
<keyword evidence="4" id="KW-1185">Reference proteome</keyword>
<protein>
    <submittedName>
        <fullName evidence="3">Uncharacterized protein</fullName>
    </submittedName>
</protein>
<feature type="compositionally biased region" description="Basic and acidic residues" evidence="2">
    <location>
        <begin position="66"/>
        <end position="87"/>
    </location>
</feature>
<dbReference type="Proteomes" id="UP000604046">
    <property type="component" value="Unassembled WGS sequence"/>
</dbReference>